<feature type="transmembrane region" description="Helical" evidence="1">
    <location>
        <begin position="87"/>
        <end position="109"/>
    </location>
</feature>
<keyword evidence="3" id="KW-1185">Reference proteome</keyword>
<dbReference type="Gene3D" id="2.20.25.80">
    <property type="entry name" value="WRKY domain"/>
    <property type="match status" value="1"/>
</dbReference>
<accession>A0AAD1Z338</accession>
<dbReference type="AlphaFoldDB" id="A0AAD1Z338"/>
<gene>
    <name evidence="2" type="ORF">FPE_LOCUS9344</name>
</gene>
<proteinExistence type="predicted"/>
<dbReference type="EMBL" id="OU503040">
    <property type="protein sequence ID" value="CAI9761914.1"/>
    <property type="molecule type" value="Genomic_DNA"/>
</dbReference>
<dbReference type="GO" id="GO:0003700">
    <property type="term" value="F:DNA-binding transcription factor activity"/>
    <property type="evidence" value="ECO:0007669"/>
    <property type="project" value="InterPro"/>
</dbReference>
<organism evidence="2 3">
    <name type="scientific">Fraxinus pennsylvanica</name>
    <dbReference type="NCBI Taxonomy" id="56036"/>
    <lineage>
        <taxon>Eukaryota</taxon>
        <taxon>Viridiplantae</taxon>
        <taxon>Streptophyta</taxon>
        <taxon>Embryophyta</taxon>
        <taxon>Tracheophyta</taxon>
        <taxon>Spermatophyta</taxon>
        <taxon>Magnoliopsida</taxon>
        <taxon>eudicotyledons</taxon>
        <taxon>Gunneridae</taxon>
        <taxon>Pentapetalae</taxon>
        <taxon>asterids</taxon>
        <taxon>lamiids</taxon>
        <taxon>Lamiales</taxon>
        <taxon>Oleaceae</taxon>
        <taxon>Oleeae</taxon>
        <taxon>Fraxinus</taxon>
    </lineage>
</organism>
<name>A0AAD1Z338_9LAMI</name>
<keyword evidence="1" id="KW-0472">Membrane</keyword>
<dbReference type="Proteomes" id="UP000834106">
    <property type="component" value="Chromosome 5"/>
</dbReference>
<reference evidence="2" key="1">
    <citation type="submission" date="2023-05" db="EMBL/GenBank/DDBJ databases">
        <authorList>
            <person name="Huff M."/>
        </authorList>
    </citation>
    <scope>NUCLEOTIDE SEQUENCE</scope>
</reference>
<evidence type="ECO:0000313" key="3">
    <source>
        <dbReference type="Proteomes" id="UP000834106"/>
    </source>
</evidence>
<sequence>MQETQNFWIDLRVGLQMPISMSFRRKRLYMESSLLASTATGRKREIAELIHGRKFAQQLQVLLHKSPETDDIDSSGMTSAQILFRRLILFVWMATGSLKILARVVRLLYKKDRRGCYKRRTSETCTKETSTWIDDVHARKKYGQKSILNSPHPRSRPDLSSRVIVITGIL</sequence>
<dbReference type="InterPro" id="IPR036576">
    <property type="entry name" value="WRKY_dom_sf"/>
</dbReference>
<keyword evidence="1" id="KW-0812">Transmembrane</keyword>
<evidence type="ECO:0000313" key="2">
    <source>
        <dbReference type="EMBL" id="CAI9761914.1"/>
    </source>
</evidence>
<dbReference type="GO" id="GO:0043565">
    <property type="term" value="F:sequence-specific DNA binding"/>
    <property type="evidence" value="ECO:0007669"/>
    <property type="project" value="InterPro"/>
</dbReference>
<protein>
    <submittedName>
        <fullName evidence="2">Uncharacterized protein</fullName>
    </submittedName>
</protein>
<keyword evidence="1" id="KW-1133">Transmembrane helix</keyword>
<evidence type="ECO:0000256" key="1">
    <source>
        <dbReference type="SAM" id="Phobius"/>
    </source>
</evidence>